<proteinExistence type="predicted"/>
<accession>A0ACC2HYH9</accession>
<sequence>MASLSFNLKSKHLSWKGTQRFSDNLVAEELQFASQNPTSPSAVDMATILAVTLWAEDNAFIVKDVQEKLSDLDKRIATLYEVEEDFKLSSLNKPNMQPPYSCEKLKRIVEAAQSRSKALSNVNATIVLTLERRSELVTTLQQVEKGRQRMLSALHNIQAISIPPAPVRAGRMGDKDIDSEEVEATEASDSEDVELTGAYKDGDKSDPAFSNSFASLYLVLPDRNRPTAVHKEVLPPTEAVHEEVLPPTEAVHEDVLPTEASKDGDKPDPKVSVSSAPGRFVVTNRPHRFVVPSRSCRFVMPDGIRPTAVHEDVLSTEASKDGDKSDPNAPVLTITFNANIDDGMVTLDHSPVSSDTKVDGSMDAADDASVFWDAEEAPFKEASSRKRSK</sequence>
<comment type="caution">
    <text evidence="1">The sequence shown here is derived from an EMBL/GenBank/DDBJ whole genome shotgun (WGS) entry which is preliminary data.</text>
</comment>
<gene>
    <name evidence="1" type="ORF">OPT61_g8591</name>
</gene>
<evidence type="ECO:0000313" key="1">
    <source>
        <dbReference type="EMBL" id="KAJ8107834.1"/>
    </source>
</evidence>
<evidence type="ECO:0000313" key="2">
    <source>
        <dbReference type="Proteomes" id="UP001153331"/>
    </source>
</evidence>
<reference evidence="1" key="1">
    <citation type="submission" date="2022-11" db="EMBL/GenBank/DDBJ databases">
        <title>Genome Sequence of Boeremia exigua.</title>
        <authorList>
            <person name="Buettner E."/>
        </authorList>
    </citation>
    <scope>NUCLEOTIDE SEQUENCE</scope>
    <source>
        <strain evidence="1">CU02</strain>
    </source>
</reference>
<dbReference type="EMBL" id="JAPHNI010000851">
    <property type="protein sequence ID" value="KAJ8107834.1"/>
    <property type="molecule type" value="Genomic_DNA"/>
</dbReference>
<name>A0ACC2HYH9_9PLEO</name>
<keyword evidence="2" id="KW-1185">Reference proteome</keyword>
<organism evidence="1 2">
    <name type="scientific">Boeremia exigua</name>
    <dbReference type="NCBI Taxonomy" id="749465"/>
    <lineage>
        <taxon>Eukaryota</taxon>
        <taxon>Fungi</taxon>
        <taxon>Dikarya</taxon>
        <taxon>Ascomycota</taxon>
        <taxon>Pezizomycotina</taxon>
        <taxon>Dothideomycetes</taxon>
        <taxon>Pleosporomycetidae</taxon>
        <taxon>Pleosporales</taxon>
        <taxon>Pleosporineae</taxon>
        <taxon>Didymellaceae</taxon>
        <taxon>Boeremia</taxon>
    </lineage>
</organism>
<protein>
    <submittedName>
        <fullName evidence="1">Uncharacterized protein</fullName>
    </submittedName>
</protein>
<dbReference type="Proteomes" id="UP001153331">
    <property type="component" value="Unassembled WGS sequence"/>
</dbReference>